<feature type="region of interest" description="Disordered" evidence="3">
    <location>
        <begin position="335"/>
        <end position="359"/>
    </location>
</feature>
<feature type="transmembrane region" description="Helical" evidence="4">
    <location>
        <begin position="21"/>
        <end position="39"/>
    </location>
</feature>
<dbReference type="AlphaFoldDB" id="A0A7J7NPX6"/>
<keyword evidence="4" id="KW-0472">Membrane</keyword>
<dbReference type="Gene3D" id="3.40.50.720">
    <property type="entry name" value="NAD(P)-binding Rossmann-like Domain"/>
    <property type="match status" value="1"/>
</dbReference>
<evidence type="ECO:0000256" key="2">
    <source>
        <dbReference type="ARBA" id="ARBA00023002"/>
    </source>
</evidence>
<accession>A0A7J7NPX6</accession>
<keyword evidence="4" id="KW-1133">Transmembrane helix</keyword>
<dbReference type="InterPro" id="IPR002347">
    <property type="entry name" value="SDR_fam"/>
</dbReference>
<evidence type="ECO:0000256" key="4">
    <source>
        <dbReference type="SAM" id="Phobius"/>
    </source>
</evidence>
<dbReference type="PANTHER" id="PTHR43180">
    <property type="entry name" value="3-OXOACYL-(ACYL-CARRIER-PROTEIN) REDUCTASE (AFU_ORTHOLOGUE AFUA_6G11210)"/>
    <property type="match status" value="1"/>
</dbReference>
<dbReference type="PANTHER" id="PTHR43180:SF37">
    <property type="entry name" value="TROPINONE REDUCTASE-LIKE 2"/>
    <property type="match status" value="1"/>
</dbReference>
<dbReference type="PROSITE" id="PS00061">
    <property type="entry name" value="ADH_SHORT"/>
    <property type="match status" value="1"/>
</dbReference>
<keyword evidence="2" id="KW-0560">Oxidoreductase</keyword>
<protein>
    <submittedName>
        <fullName evidence="5">Uncharacterized protein</fullName>
    </submittedName>
</protein>
<sequence>MPVFWSGSGSRSVECLKDYELYCASLPFLCCIYLFLLFFNRVLPEALYAELHPCGAAVVHGDLRLVRMYFALGPAERLDGKVAIITGGASGIGHSAVKLFWENGAKLDENVSYVHCDVSKEENVSNLIDAAVSKYGTLDIMYNNAGIIDCIAGSILTMEKSALDEVLGVNLVGELLGAKHAARVMVPNHKDCILFTGSASASIVLLSSHVYTASKSAILGVVKNLAGELGQYGIREAFLSEVGNLKDAVLKVDDVAFAALYLASDEARLGPRGNSLGADVRSNHNQLGTELIQIPGVQQEIDDIPAKVRQAEDPPRRRVRIPGIMCTRQASRMRLVDEEDEVDEPSVSGRGRGGESSDVELLEIITDAPLAVAVPEVGALSSSRRKG</sequence>
<comment type="similarity">
    <text evidence="1">Belongs to the short-chain dehydrogenases/reductases (SDR) family.</text>
</comment>
<dbReference type="Pfam" id="PF13561">
    <property type="entry name" value="adh_short_C2"/>
    <property type="match status" value="1"/>
</dbReference>
<evidence type="ECO:0000313" key="5">
    <source>
        <dbReference type="EMBL" id="KAF6169245.1"/>
    </source>
</evidence>
<keyword evidence="6" id="KW-1185">Reference proteome</keyword>
<dbReference type="Proteomes" id="UP000541444">
    <property type="component" value="Unassembled WGS sequence"/>
</dbReference>
<organism evidence="5 6">
    <name type="scientific">Kingdonia uniflora</name>
    <dbReference type="NCBI Taxonomy" id="39325"/>
    <lineage>
        <taxon>Eukaryota</taxon>
        <taxon>Viridiplantae</taxon>
        <taxon>Streptophyta</taxon>
        <taxon>Embryophyta</taxon>
        <taxon>Tracheophyta</taxon>
        <taxon>Spermatophyta</taxon>
        <taxon>Magnoliopsida</taxon>
        <taxon>Ranunculales</taxon>
        <taxon>Circaeasteraceae</taxon>
        <taxon>Kingdonia</taxon>
    </lineage>
</organism>
<comment type="caution">
    <text evidence="5">The sequence shown here is derived from an EMBL/GenBank/DDBJ whole genome shotgun (WGS) entry which is preliminary data.</text>
</comment>
<dbReference type="PRINTS" id="PR00080">
    <property type="entry name" value="SDRFAMILY"/>
</dbReference>
<dbReference type="InterPro" id="IPR036291">
    <property type="entry name" value="NAD(P)-bd_dom_sf"/>
</dbReference>
<dbReference type="OrthoDB" id="294295at2759"/>
<dbReference type="PRINTS" id="PR00081">
    <property type="entry name" value="GDHRDH"/>
</dbReference>
<proteinExistence type="inferred from homology"/>
<dbReference type="InterPro" id="IPR020904">
    <property type="entry name" value="Sc_DH/Rdtase_CS"/>
</dbReference>
<evidence type="ECO:0000256" key="1">
    <source>
        <dbReference type="ARBA" id="ARBA00006484"/>
    </source>
</evidence>
<evidence type="ECO:0000256" key="3">
    <source>
        <dbReference type="SAM" id="MobiDB-lite"/>
    </source>
</evidence>
<evidence type="ECO:0000313" key="6">
    <source>
        <dbReference type="Proteomes" id="UP000541444"/>
    </source>
</evidence>
<reference evidence="5 6" key="1">
    <citation type="journal article" date="2020" name="IScience">
        <title>Genome Sequencing of the Endangered Kingdonia uniflora (Circaeasteraceae, Ranunculales) Reveals Potential Mechanisms of Evolutionary Specialization.</title>
        <authorList>
            <person name="Sun Y."/>
            <person name="Deng T."/>
            <person name="Zhang A."/>
            <person name="Moore M.J."/>
            <person name="Landis J.B."/>
            <person name="Lin N."/>
            <person name="Zhang H."/>
            <person name="Zhang X."/>
            <person name="Huang J."/>
            <person name="Zhang X."/>
            <person name="Sun H."/>
            <person name="Wang H."/>
        </authorList>
    </citation>
    <scope>NUCLEOTIDE SEQUENCE [LARGE SCALE GENOMIC DNA]</scope>
    <source>
        <strain evidence="5">TB1705</strain>
        <tissue evidence="5">Leaf</tissue>
    </source>
</reference>
<gene>
    <name evidence="5" type="ORF">GIB67_013675</name>
</gene>
<dbReference type="GO" id="GO:0016491">
    <property type="term" value="F:oxidoreductase activity"/>
    <property type="evidence" value="ECO:0007669"/>
    <property type="project" value="UniProtKB-KW"/>
</dbReference>
<name>A0A7J7NPX6_9MAGN</name>
<dbReference type="EMBL" id="JACGCM010000669">
    <property type="protein sequence ID" value="KAF6169245.1"/>
    <property type="molecule type" value="Genomic_DNA"/>
</dbReference>
<keyword evidence="4" id="KW-0812">Transmembrane</keyword>
<dbReference type="SUPFAM" id="SSF51735">
    <property type="entry name" value="NAD(P)-binding Rossmann-fold domains"/>
    <property type="match status" value="1"/>
</dbReference>